<evidence type="ECO:0000256" key="7">
    <source>
        <dbReference type="RuleBase" id="RU003942"/>
    </source>
</evidence>
<dbReference type="GO" id="GO:0005886">
    <property type="term" value="C:plasma membrane"/>
    <property type="evidence" value="ECO:0007669"/>
    <property type="project" value="UniProtKB-SubCell"/>
</dbReference>
<dbReference type="Proteomes" id="UP000249522">
    <property type="component" value="Unassembled WGS sequence"/>
</dbReference>
<feature type="transmembrane region" description="Helical" evidence="8">
    <location>
        <begin position="84"/>
        <end position="103"/>
    </location>
</feature>
<keyword evidence="6 8" id="KW-0472">Membrane</keyword>
<reference evidence="9 10" key="1">
    <citation type="submission" date="2018-06" db="EMBL/GenBank/DDBJ databases">
        <title>Paenibacillus imtechensis sp. nov.</title>
        <authorList>
            <person name="Pinnaka A.K."/>
            <person name="Singh H."/>
            <person name="Kaur M."/>
        </authorList>
    </citation>
    <scope>NUCLEOTIDE SEQUENCE [LARGE SCALE GENOMIC DNA]</scope>
    <source>
        <strain evidence="9 10">SMB1</strain>
    </source>
</reference>
<dbReference type="FunFam" id="1.10.3730.20:FF:000001">
    <property type="entry name" value="Quaternary ammonium compound resistance transporter SugE"/>
    <property type="match status" value="1"/>
</dbReference>
<evidence type="ECO:0000256" key="2">
    <source>
        <dbReference type="ARBA" id="ARBA00022448"/>
    </source>
</evidence>
<keyword evidence="5 8" id="KW-1133">Transmembrane helix</keyword>
<feature type="transmembrane region" description="Helical" evidence="8">
    <location>
        <begin position="57"/>
        <end position="78"/>
    </location>
</feature>
<dbReference type="OrthoDB" id="21828at2"/>
<dbReference type="Gene3D" id="1.10.3730.20">
    <property type="match status" value="1"/>
</dbReference>
<sequence length="108" mass="11379">MAWIYLLISGLGEVSGVTFLKLSDGFRKWKPAIGAVLSGFVSFYFLSRALQDIPISTAYGIWTGIGSAGSVILGMLVFKESKAALKLLFIAMIIAGVAGLRIVGGVHG</sequence>
<evidence type="ECO:0000313" key="10">
    <source>
        <dbReference type="Proteomes" id="UP000249522"/>
    </source>
</evidence>
<keyword evidence="4 7" id="KW-0812">Transmembrane</keyword>
<dbReference type="GO" id="GO:0022857">
    <property type="term" value="F:transmembrane transporter activity"/>
    <property type="evidence" value="ECO:0007669"/>
    <property type="project" value="InterPro"/>
</dbReference>
<evidence type="ECO:0000256" key="1">
    <source>
        <dbReference type="ARBA" id="ARBA00004651"/>
    </source>
</evidence>
<accession>A0A2W1LGE5</accession>
<evidence type="ECO:0000256" key="5">
    <source>
        <dbReference type="ARBA" id="ARBA00022989"/>
    </source>
</evidence>
<dbReference type="InterPro" id="IPR037185">
    <property type="entry name" value="EmrE-like"/>
</dbReference>
<evidence type="ECO:0000256" key="6">
    <source>
        <dbReference type="ARBA" id="ARBA00023136"/>
    </source>
</evidence>
<name>A0A2W1LGE5_9BACL</name>
<keyword evidence="10" id="KW-1185">Reference proteome</keyword>
<dbReference type="PANTHER" id="PTHR30561:SF0">
    <property type="entry name" value="GUANIDINIUM EXPORTER"/>
    <property type="match status" value="1"/>
</dbReference>
<proteinExistence type="inferred from homology"/>
<feature type="transmembrane region" description="Helical" evidence="8">
    <location>
        <begin position="32"/>
        <end position="50"/>
    </location>
</feature>
<keyword evidence="2" id="KW-0813">Transport</keyword>
<dbReference type="InterPro" id="IPR045324">
    <property type="entry name" value="Small_multidrug_res"/>
</dbReference>
<organism evidence="9 10">
    <name type="scientific">Paenibacillus sambharensis</name>
    <dbReference type="NCBI Taxonomy" id="1803190"/>
    <lineage>
        <taxon>Bacteria</taxon>
        <taxon>Bacillati</taxon>
        <taxon>Bacillota</taxon>
        <taxon>Bacilli</taxon>
        <taxon>Bacillales</taxon>
        <taxon>Paenibacillaceae</taxon>
        <taxon>Paenibacillus</taxon>
    </lineage>
</organism>
<evidence type="ECO:0000313" key="9">
    <source>
        <dbReference type="EMBL" id="PZD97759.1"/>
    </source>
</evidence>
<dbReference type="EMBL" id="QKRB01000006">
    <property type="protein sequence ID" value="PZD97759.1"/>
    <property type="molecule type" value="Genomic_DNA"/>
</dbReference>
<evidence type="ECO:0000256" key="8">
    <source>
        <dbReference type="SAM" id="Phobius"/>
    </source>
</evidence>
<dbReference type="AlphaFoldDB" id="A0A2W1LGE5"/>
<dbReference type="Pfam" id="PF00893">
    <property type="entry name" value="Multi_Drug_Res"/>
    <property type="match status" value="1"/>
</dbReference>
<evidence type="ECO:0000256" key="4">
    <source>
        <dbReference type="ARBA" id="ARBA00022692"/>
    </source>
</evidence>
<protein>
    <submittedName>
        <fullName evidence="9">QacE family quaternary ammonium compound efflux SMR transporter</fullName>
    </submittedName>
</protein>
<gene>
    <name evidence="9" type="ORF">DNH61_00390</name>
</gene>
<comment type="subcellular location">
    <subcellularLocation>
        <location evidence="1 7">Cell membrane</location>
        <topology evidence="1 7">Multi-pass membrane protein</topology>
    </subcellularLocation>
</comment>
<comment type="caution">
    <text evidence="9">The sequence shown here is derived from an EMBL/GenBank/DDBJ whole genome shotgun (WGS) entry which is preliminary data.</text>
</comment>
<comment type="similarity">
    <text evidence="7">Belongs to the drug/metabolite transporter (DMT) superfamily. Small multidrug resistance (SMR) (TC 2.A.7.1) family.</text>
</comment>
<evidence type="ECO:0000256" key="3">
    <source>
        <dbReference type="ARBA" id="ARBA00022475"/>
    </source>
</evidence>
<dbReference type="PANTHER" id="PTHR30561">
    <property type="entry name" value="SMR FAMILY PROTON-DEPENDENT DRUG EFFLUX TRANSPORTER SUGE"/>
    <property type="match status" value="1"/>
</dbReference>
<keyword evidence="3" id="KW-1003">Cell membrane</keyword>
<dbReference type="RefSeq" id="WP_111144722.1">
    <property type="nucleotide sequence ID" value="NZ_QKRB01000006.1"/>
</dbReference>
<dbReference type="SUPFAM" id="SSF103481">
    <property type="entry name" value="Multidrug resistance efflux transporter EmrE"/>
    <property type="match status" value="1"/>
</dbReference>
<dbReference type="InterPro" id="IPR000390">
    <property type="entry name" value="Small_drug/metabolite_transptr"/>
</dbReference>